<comment type="caution">
    <text evidence="1">The sequence shown here is derived from an EMBL/GenBank/DDBJ whole genome shotgun (WGS) entry which is preliminary data.</text>
</comment>
<dbReference type="Proteomes" id="UP000323242">
    <property type="component" value="Unassembled WGS sequence"/>
</dbReference>
<proteinExistence type="predicted"/>
<dbReference type="EMBL" id="VSZQ01000245">
    <property type="protein sequence ID" value="TYR51108.1"/>
    <property type="molecule type" value="Genomic_DNA"/>
</dbReference>
<evidence type="ECO:0000313" key="2">
    <source>
        <dbReference type="Proteomes" id="UP000323242"/>
    </source>
</evidence>
<evidence type="ECO:0000313" key="1">
    <source>
        <dbReference type="EMBL" id="TYR51108.1"/>
    </source>
</evidence>
<sequence length="281" mass="30739">MDMNQAERTAEALIREAIRGVTPEPTLESFGGGVKSCKEPSDGGSEERVTLTRNFWLKGIPRDSAEDVVRKVFGNWKEAGHAVDAEPEYGRRVVAANLRSKPDDFLMQVAMGMGGQLSVGVTSPCFWDREPVPSALGHPAPRTDAERQERQEAMDGVRAVSSQILDSLVDGRPSGEEPVVLVRPQDGSCYADHQWTYTCEDAPSAERAFHHMVRSLRERGWQTREPSAEEAAQAGDAVVALTPDDHEAGAGVTRSHGGAVIHVSAAWEREWPPPYMRRGGQ</sequence>
<dbReference type="AlphaFoldDB" id="A0A5D4IDE3"/>
<name>A0A5D4IDE3_9ACTN</name>
<dbReference type="RefSeq" id="WP_148904588.1">
    <property type="nucleotide sequence ID" value="NZ_VSZQ01000245.1"/>
</dbReference>
<keyword evidence="2" id="KW-1185">Reference proteome</keyword>
<gene>
    <name evidence="1" type="ORF">FY004_31825</name>
</gene>
<organism evidence="1 2">
    <name type="scientific">Streptomyces parvus</name>
    <dbReference type="NCBI Taxonomy" id="66428"/>
    <lineage>
        <taxon>Bacteria</taxon>
        <taxon>Bacillati</taxon>
        <taxon>Actinomycetota</taxon>
        <taxon>Actinomycetes</taxon>
        <taxon>Kitasatosporales</taxon>
        <taxon>Streptomycetaceae</taxon>
        <taxon>Streptomyces</taxon>
    </lineage>
</organism>
<protein>
    <submittedName>
        <fullName evidence="1">Uncharacterized protein</fullName>
    </submittedName>
</protein>
<reference evidence="1 2" key="1">
    <citation type="submission" date="2019-08" db="EMBL/GenBank/DDBJ databases">
        <title>Draft genome for granaticin producer strain Streptomyces parvus C05.</title>
        <authorList>
            <person name="Gonzalez-Pimentel J.L."/>
        </authorList>
    </citation>
    <scope>NUCLEOTIDE SEQUENCE [LARGE SCALE GENOMIC DNA]</scope>
    <source>
        <strain evidence="1 2">C05</strain>
    </source>
</reference>
<accession>A0A5D4IDE3</accession>